<accession>A0AAE1C8H4</accession>
<gene>
    <name evidence="2" type="ORF">B0T22DRAFT_294049</name>
</gene>
<comment type="caution">
    <text evidence="2">The sequence shown here is derived from an EMBL/GenBank/DDBJ whole genome shotgun (WGS) entry which is preliminary data.</text>
</comment>
<feature type="compositionally biased region" description="Pro residues" evidence="1">
    <location>
        <begin position="56"/>
        <end position="70"/>
    </location>
</feature>
<evidence type="ECO:0000313" key="3">
    <source>
        <dbReference type="Proteomes" id="UP001270362"/>
    </source>
</evidence>
<reference evidence="2" key="1">
    <citation type="journal article" date="2023" name="Mol. Phylogenet. Evol.">
        <title>Genome-scale phylogeny and comparative genomics of the fungal order Sordariales.</title>
        <authorList>
            <person name="Hensen N."/>
            <person name="Bonometti L."/>
            <person name="Westerberg I."/>
            <person name="Brannstrom I.O."/>
            <person name="Guillou S."/>
            <person name="Cros-Aarteil S."/>
            <person name="Calhoun S."/>
            <person name="Haridas S."/>
            <person name="Kuo A."/>
            <person name="Mondo S."/>
            <person name="Pangilinan J."/>
            <person name="Riley R."/>
            <person name="LaButti K."/>
            <person name="Andreopoulos B."/>
            <person name="Lipzen A."/>
            <person name="Chen C."/>
            <person name="Yan M."/>
            <person name="Daum C."/>
            <person name="Ng V."/>
            <person name="Clum A."/>
            <person name="Steindorff A."/>
            <person name="Ohm R.A."/>
            <person name="Martin F."/>
            <person name="Silar P."/>
            <person name="Natvig D.O."/>
            <person name="Lalanne C."/>
            <person name="Gautier V."/>
            <person name="Ament-Velasquez S.L."/>
            <person name="Kruys A."/>
            <person name="Hutchinson M.I."/>
            <person name="Powell A.J."/>
            <person name="Barry K."/>
            <person name="Miller A.N."/>
            <person name="Grigoriev I.V."/>
            <person name="Debuchy R."/>
            <person name="Gladieux P."/>
            <person name="Hiltunen Thoren M."/>
            <person name="Johannesson H."/>
        </authorList>
    </citation>
    <scope>NUCLEOTIDE SEQUENCE</scope>
    <source>
        <strain evidence="2">CBS 314.62</strain>
    </source>
</reference>
<organism evidence="2 3">
    <name type="scientific">Podospora appendiculata</name>
    <dbReference type="NCBI Taxonomy" id="314037"/>
    <lineage>
        <taxon>Eukaryota</taxon>
        <taxon>Fungi</taxon>
        <taxon>Dikarya</taxon>
        <taxon>Ascomycota</taxon>
        <taxon>Pezizomycotina</taxon>
        <taxon>Sordariomycetes</taxon>
        <taxon>Sordariomycetidae</taxon>
        <taxon>Sordariales</taxon>
        <taxon>Podosporaceae</taxon>
        <taxon>Podospora</taxon>
    </lineage>
</organism>
<feature type="region of interest" description="Disordered" evidence="1">
    <location>
        <begin position="480"/>
        <end position="576"/>
    </location>
</feature>
<reference evidence="2" key="2">
    <citation type="submission" date="2023-06" db="EMBL/GenBank/DDBJ databases">
        <authorList>
            <consortium name="Lawrence Berkeley National Laboratory"/>
            <person name="Haridas S."/>
            <person name="Hensen N."/>
            <person name="Bonometti L."/>
            <person name="Westerberg I."/>
            <person name="Brannstrom I.O."/>
            <person name="Guillou S."/>
            <person name="Cros-Aarteil S."/>
            <person name="Calhoun S."/>
            <person name="Kuo A."/>
            <person name="Mondo S."/>
            <person name="Pangilinan J."/>
            <person name="Riley R."/>
            <person name="Labutti K."/>
            <person name="Andreopoulos B."/>
            <person name="Lipzen A."/>
            <person name="Chen C."/>
            <person name="Yanf M."/>
            <person name="Daum C."/>
            <person name="Ng V."/>
            <person name="Clum A."/>
            <person name="Steindorff A."/>
            <person name="Ohm R."/>
            <person name="Martin F."/>
            <person name="Silar P."/>
            <person name="Natvig D."/>
            <person name="Lalanne C."/>
            <person name="Gautier V."/>
            <person name="Ament-Velasquez S.L."/>
            <person name="Kruys A."/>
            <person name="Hutchinson M.I."/>
            <person name="Powell A.J."/>
            <person name="Barry K."/>
            <person name="Miller A.N."/>
            <person name="Grigoriev I.V."/>
            <person name="Debuchy R."/>
            <person name="Gladieux P."/>
            <person name="Thoren M.H."/>
            <person name="Johannesson H."/>
        </authorList>
    </citation>
    <scope>NUCLEOTIDE SEQUENCE</scope>
    <source>
        <strain evidence="2">CBS 314.62</strain>
    </source>
</reference>
<dbReference type="AlphaFoldDB" id="A0AAE1C8H4"/>
<proteinExistence type="predicted"/>
<feature type="region of interest" description="Disordered" evidence="1">
    <location>
        <begin position="1"/>
        <end position="91"/>
    </location>
</feature>
<sequence length="655" mass="73369">MSFSDDFDTIMGGADDFDTLMGGTAGGVDDTLGADSNAFEYTDSPSSNSDYATPDQSPPPKSPGQQPPASPTTVEPKNMTPQTPAPAPTRAIRMPANPTIVQPSAPQQPPAEAGNDFFDFAQFPVDPVNTTFQGIQNSTAPAPVGGPAYSYPPQEPLAHQQVLTNYYNPAWNNELAGQGGFLDPAPAGFNPTFVNPQQPLYNAQYGAPLPPAQLGQPAAPAPMLPVVQGGVKINHHRKDKHQAGNDPTAVYQMRPAMPSWGPPRGPRNKPTFDYSGKGVELYPSARYTSDELVAFFRGDAGVNAQTGRNLTLWVQNTPAQVNDRYHHSTSSGKCRYDRCPDRQGTILKGFFRVAFDERSAETAAGIFDPFHNAGYMHLYCFEKLYDLAFIYHYAHQRYGFQVRPDIRHLPHESRNPMTLTRDHHELLAVFNRWMAEQLPRCNALLLQYGNDPLLGFRPVEGPVREEQRLWYHLTTEHLERESEGRGRARAKRNGGADIANHKGNLERYFALRNQQKRKRVVSDDDDEETEEETPRANKRQRPLSPYRKRPLEIVVGGDSRPHKKARTRRESQQESEAITEALVSPHLTRQEARNVQHWIQGQPEHVQDRLLSMVPEYVKPVLDVHMLDNLGRLSTWNHREKQAKGGDPRRLATYP</sequence>
<evidence type="ECO:0000256" key="1">
    <source>
        <dbReference type="SAM" id="MobiDB-lite"/>
    </source>
</evidence>
<name>A0AAE1C8H4_9PEZI</name>
<dbReference type="EMBL" id="JAULSO010000005">
    <property type="protein sequence ID" value="KAK3682755.1"/>
    <property type="molecule type" value="Genomic_DNA"/>
</dbReference>
<protein>
    <submittedName>
        <fullName evidence="2">Uncharacterized protein</fullName>
    </submittedName>
</protein>
<dbReference type="Proteomes" id="UP001270362">
    <property type="component" value="Unassembled WGS sequence"/>
</dbReference>
<keyword evidence="3" id="KW-1185">Reference proteome</keyword>
<evidence type="ECO:0000313" key="2">
    <source>
        <dbReference type="EMBL" id="KAK3682755.1"/>
    </source>
</evidence>